<feature type="region of interest" description="Disordered" evidence="3">
    <location>
        <begin position="603"/>
        <end position="647"/>
    </location>
</feature>
<dbReference type="SUPFAM" id="SSF54495">
    <property type="entry name" value="UBC-like"/>
    <property type="match status" value="1"/>
</dbReference>
<feature type="compositionally biased region" description="Polar residues" evidence="3">
    <location>
        <begin position="914"/>
        <end position="934"/>
    </location>
</feature>
<dbReference type="InterPro" id="IPR016135">
    <property type="entry name" value="UBQ-conjugating_enzyme/RWD"/>
</dbReference>
<feature type="region of interest" description="Disordered" evidence="3">
    <location>
        <begin position="914"/>
        <end position="946"/>
    </location>
</feature>
<name>A0A9P6HFE3_9AGAM</name>
<evidence type="ECO:0000256" key="1">
    <source>
        <dbReference type="ARBA" id="ARBA00022679"/>
    </source>
</evidence>
<dbReference type="PROSITE" id="PS50127">
    <property type="entry name" value="UBC_2"/>
    <property type="match status" value="1"/>
</dbReference>
<feature type="region of interest" description="Disordered" evidence="3">
    <location>
        <begin position="863"/>
        <end position="893"/>
    </location>
</feature>
<dbReference type="InterPro" id="IPR000608">
    <property type="entry name" value="UBC"/>
</dbReference>
<evidence type="ECO:0000313" key="5">
    <source>
        <dbReference type="EMBL" id="KAF9785833.1"/>
    </source>
</evidence>
<dbReference type="GO" id="GO:0061631">
    <property type="term" value="F:ubiquitin conjugating enzyme activity"/>
    <property type="evidence" value="ECO:0007669"/>
    <property type="project" value="TreeGrafter"/>
</dbReference>
<reference evidence="5" key="1">
    <citation type="journal article" date="2020" name="Nat. Commun.">
        <title>Large-scale genome sequencing of mycorrhizal fungi provides insights into the early evolution of symbiotic traits.</title>
        <authorList>
            <person name="Miyauchi S."/>
            <person name="Kiss E."/>
            <person name="Kuo A."/>
            <person name="Drula E."/>
            <person name="Kohler A."/>
            <person name="Sanchez-Garcia M."/>
            <person name="Morin E."/>
            <person name="Andreopoulos B."/>
            <person name="Barry K.W."/>
            <person name="Bonito G."/>
            <person name="Buee M."/>
            <person name="Carver A."/>
            <person name="Chen C."/>
            <person name="Cichocki N."/>
            <person name="Clum A."/>
            <person name="Culley D."/>
            <person name="Crous P.W."/>
            <person name="Fauchery L."/>
            <person name="Girlanda M."/>
            <person name="Hayes R.D."/>
            <person name="Keri Z."/>
            <person name="LaButti K."/>
            <person name="Lipzen A."/>
            <person name="Lombard V."/>
            <person name="Magnuson J."/>
            <person name="Maillard F."/>
            <person name="Murat C."/>
            <person name="Nolan M."/>
            <person name="Ohm R.A."/>
            <person name="Pangilinan J."/>
            <person name="Pereira M.F."/>
            <person name="Perotto S."/>
            <person name="Peter M."/>
            <person name="Pfister S."/>
            <person name="Riley R."/>
            <person name="Sitrit Y."/>
            <person name="Stielow J.B."/>
            <person name="Szollosi G."/>
            <person name="Zifcakova L."/>
            <person name="Stursova M."/>
            <person name="Spatafora J.W."/>
            <person name="Tedersoo L."/>
            <person name="Vaario L.M."/>
            <person name="Yamada A."/>
            <person name="Yan M."/>
            <person name="Wang P."/>
            <person name="Xu J."/>
            <person name="Bruns T."/>
            <person name="Baldrian P."/>
            <person name="Vilgalys R."/>
            <person name="Dunand C."/>
            <person name="Henrissat B."/>
            <person name="Grigoriev I.V."/>
            <person name="Hibbett D."/>
            <person name="Nagy L.G."/>
            <person name="Martin F.M."/>
        </authorList>
    </citation>
    <scope>NUCLEOTIDE SEQUENCE</scope>
    <source>
        <strain evidence="5">UH-Tt-Lm1</strain>
    </source>
</reference>
<dbReference type="Proteomes" id="UP000736335">
    <property type="component" value="Unassembled WGS sequence"/>
</dbReference>
<gene>
    <name evidence="5" type="ORF">BJ322DRAFT_744176</name>
</gene>
<feature type="compositionally biased region" description="Polar residues" evidence="3">
    <location>
        <begin position="617"/>
        <end position="627"/>
    </location>
</feature>
<dbReference type="Gene3D" id="3.10.110.10">
    <property type="entry name" value="Ubiquitin Conjugating Enzyme"/>
    <property type="match status" value="1"/>
</dbReference>
<proteinExistence type="predicted"/>
<feature type="compositionally biased region" description="Basic and acidic residues" evidence="3">
    <location>
        <begin position="867"/>
        <end position="881"/>
    </location>
</feature>
<comment type="caution">
    <text evidence="5">The sequence shown here is derived from an EMBL/GenBank/DDBJ whole genome shotgun (WGS) entry which is preliminary data.</text>
</comment>
<dbReference type="PANTHER" id="PTHR46116">
    <property type="entry name" value="(E3-INDEPENDENT) E2 UBIQUITIN-CONJUGATING ENZYME"/>
    <property type="match status" value="1"/>
</dbReference>
<dbReference type="AlphaFoldDB" id="A0A9P6HFE3"/>
<accession>A0A9P6HFE3</accession>
<reference evidence="5" key="2">
    <citation type="submission" date="2020-11" db="EMBL/GenBank/DDBJ databases">
        <authorList>
            <consortium name="DOE Joint Genome Institute"/>
            <person name="Kuo A."/>
            <person name="Miyauchi S."/>
            <person name="Kiss E."/>
            <person name="Drula E."/>
            <person name="Kohler A."/>
            <person name="Sanchez-Garcia M."/>
            <person name="Andreopoulos B."/>
            <person name="Barry K.W."/>
            <person name="Bonito G."/>
            <person name="Buee M."/>
            <person name="Carver A."/>
            <person name="Chen C."/>
            <person name="Cichocki N."/>
            <person name="Clum A."/>
            <person name="Culley D."/>
            <person name="Crous P.W."/>
            <person name="Fauchery L."/>
            <person name="Girlanda M."/>
            <person name="Hayes R."/>
            <person name="Keri Z."/>
            <person name="Labutti K."/>
            <person name="Lipzen A."/>
            <person name="Lombard V."/>
            <person name="Magnuson J."/>
            <person name="Maillard F."/>
            <person name="Morin E."/>
            <person name="Murat C."/>
            <person name="Nolan M."/>
            <person name="Ohm R."/>
            <person name="Pangilinan J."/>
            <person name="Pereira M."/>
            <person name="Perotto S."/>
            <person name="Peter M."/>
            <person name="Riley R."/>
            <person name="Sitrit Y."/>
            <person name="Stielow B."/>
            <person name="Szollosi G."/>
            <person name="Zifcakova L."/>
            <person name="Stursova M."/>
            <person name="Spatafora J.W."/>
            <person name="Tedersoo L."/>
            <person name="Vaario L.-M."/>
            <person name="Yamada A."/>
            <person name="Yan M."/>
            <person name="Wang P."/>
            <person name="Xu J."/>
            <person name="Bruns T."/>
            <person name="Baldrian P."/>
            <person name="Vilgalys R."/>
            <person name="Henrissat B."/>
            <person name="Grigoriev I.V."/>
            <person name="Hibbett D."/>
            <person name="Nagy L.G."/>
            <person name="Martin F.M."/>
        </authorList>
    </citation>
    <scope>NUCLEOTIDE SEQUENCE</scope>
    <source>
        <strain evidence="5">UH-Tt-Lm1</strain>
    </source>
</reference>
<keyword evidence="6" id="KW-1185">Reference proteome</keyword>
<dbReference type="OrthoDB" id="1926878at2759"/>
<dbReference type="EMBL" id="WIUZ02000006">
    <property type="protein sequence ID" value="KAF9785833.1"/>
    <property type="molecule type" value="Genomic_DNA"/>
</dbReference>
<dbReference type="PANTHER" id="PTHR46116:SF15">
    <property type="entry name" value="(E3-INDEPENDENT) E2 UBIQUITIN-CONJUGATING ENZYME"/>
    <property type="match status" value="1"/>
</dbReference>
<keyword evidence="1" id="KW-0808">Transferase</keyword>
<evidence type="ECO:0000259" key="4">
    <source>
        <dbReference type="PROSITE" id="PS50127"/>
    </source>
</evidence>
<dbReference type="Pfam" id="PF00179">
    <property type="entry name" value="UQ_con"/>
    <property type="match status" value="1"/>
</dbReference>
<evidence type="ECO:0000256" key="3">
    <source>
        <dbReference type="SAM" id="MobiDB-lite"/>
    </source>
</evidence>
<protein>
    <recommendedName>
        <fullName evidence="4">UBC core domain-containing protein</fullName>
    </recommendedName>
</protein>
<evidence type="ECO:0000256" key="2">
    <source>
        <dbReference type="ARBA" id="ARBA00022786"/>
    </source>
</evidence>
<evidence type="ECO:0000313" key="6">
    <source>
        <dbReference type="Proteomes" id="UP000736335"/>
    </source>
</evidence>
<dbReference type="SMART" id="SM00212">
    <property type="entry name" value="UBCc"/>
    <property type="match status" value="1"/>
</dbReference>
<organism evidence="5 6">
    <name type="scientific">Thelephora terrestris</name>
    <dbReference type="NCBI Taxonomy" id="56493"/>
    <lineage>
        <taxon>Eukaryota</taxon>
        <taxon>Fungi</taxon>
        <taxon>Dikarya</taxon>
        <taxon>Basidiomycota</taxon>
        <taxon>Agaricomycotina</taxon>
        <taxon>Agaricomycetes</taxon>
        <taxon>Thelephorales</taxon>
        <taxon>Thelephoraceae</taxon>
        <taxon>Thelephora</taxon>
    </lineage>
</organism>
<dbReference type="CDD" id="cd23837">
    <property type="entry name" value="UBCc_UBE2O"/>
    <property type="match status" value="1"/>
</dbReference>
<sequence length="982" mass="108923">MTKFYLEDNVYRKDDFQVHAVVLRCWYEGNDGIPISEDPLMRNLKPGEVGVAYYPLGRREICSEDEFELLDRTFRPGSVCKRFQDDTMSGIVLNTHVNVRVQHAITNQPLDRWIPLNETNPGHELEIGDHVIHDDWVGQIIELFDEAMVQTSNGDIRRLPDLSARLSIGYKGEDVLVQAAGGNAEVLKKISESAPLSPDDICLGLRHRLAAISWLAINQTLSPEESAIRQRPKRLWRAEEFDNLTLVRRRTTVRIGEMITLKDHGNAPVSRHVNKITEGDVIEVRHLIVRDRKTQVTVLWQDGRKETKPARELVPHLHPDEYECWPGDHVLWKTDGKSRTAVVQVVNPSQRVVILKFTDGLESAPEIEMASLLEIDPHGTHDITTNDPAPSPDELGVHRGEFAFIHKEGTTNGSVMPRVPKIGELESWVQDVPSLHTMQSGGFTDVVYEEGLKVIMSEETRGAFIPTSIPVKPVYWFGYVSDLCTDGQIEISLPHGEKALIPLQRLTRLYDGLDQLEDMFDEGFSEEGSLMEDVFPGGDEWLDGHEAGNGSFPFPPGYANELMGLDWGGDMSIVDVDPSASAGGEEEIMISDAMDTYMDFPGVDPPQFPGGLPMDDTSITPLLSTTPVPYDPSPPTSQPNGPLRDSENDDIYWKRFDVLSTAPADHAFYDRPVAQPSRSFMARLHKEYRALSTGLPASILVRGYEDRGDLLRSLIIGPENTPYEDAPFVIDWMLDADFPQTPPIAFFISWTNGNGRVNPNLYEDGKVCLSILGTWSGERSETWQPSRSSLLQALVSIQGLVLVKEPYFCEPAYEKFRGTGEGALNSRLYNEKAYVLSRGFILRALEIPPGSLEDEIRGFYLSSLPPEGRETEGHPGHDQGHAEGSSQGRRRGRGRLEKVLKGSKDLISLSQALHGSQTQCGPLSQGQPPASETGPSPVPDEAPAIPSLTAGGILSLQRVLSKLSNIQANSSQSSPEFPSTPS</sequence>
<keyword evidence="2" id="KW-0833">Ubl conjugation pathway</keyword>
<feature type="domain" description="UBC core" evidence="4">
    <location>
        <begin position="679"/>
        <end position="842"/>
    </location>
</feature>